<dbReference type="Gene3D" id="2.100.10.30">
    <property type="entry name" value="Jacalin-like lectin domain"/>
    <property type="match status" value="1"/>
</dbReference>
<dbReference type="SUPFAM" id="SSF51101">
    <property type="entry name" value="Mannose-binding lectins"/>
    <property type="match status" value="1"/>
</dbReference>
<proteinExistence type="inferred from homology"/>
<protein>
    <recommendedName>
        <fullName evidence="3">Jacalin-type lectin domain-containing protein</fullName>
    </recommendedName>
</protein>
<dbReference type="PANTHER" id="PTHR47293:SF70">
    <property type="entry name" value="JACALIN-RELATED LECTIN 24-RELATED"/>
    <property type="match status" value="1"/>
</dbReference>
<dbReference type="GO" id="GO:0030246">
    <property type="term" value="F:carbohydrate binding"/>
    <property type="evidence" value="ECO:0007669"/>
    <property type="project" value="UniProtKB-KW"/>
</dbReference>
<keyword evidence="5" id="KW-1185">Reference proteome</keyword>
<organism evidence="4 5">
    <name type="scientific">Cuscuta australis</name>
    <dbReference type="NCBI Taxonomy" id="267555"/>
    <lineage>
        <taxon>Eukaryota</taxon>
        <taxon>Viridiplantae</taxon>
        <taxon>Streptophyta</taxon>
        <taxon>Embryophyta</taxon>
        <taxon>Tracheophyta</taxon>
        <taxon>Spermatophyta</taxon>
        <taxon>Magnoliopsida</taxon>
        <taxon>eudicotyledons</taxon>
        <taxon>Gunneridae</taxon>
        <taxon>Pentapetalae</taxon>
        <taxon>asterids</taxon>
        <taxon>lamiids</taxon>
        <taxon>Solanales</taxon>
        <taxon>Convolvulaceae</taxon>
        <taxon>Cuscuteae</taxon>
        <taxon>Cuscuta</taxon>
        <taxon>Cuscuta subgen. Grammica</taxon>
        <taxon>Cuscuta sect. Cleistogrammica</taxon>
    </lineage>
</organism>
<keyword evidence="2" id="KW-0430">Lectin</keyword>
<sequence>MIKMDLIPPPSGDETPPSINSLTFLYSKNNNLQFSPQHGTRIAHSQMIRLDYPAEFLTWVHGVYYTGRSSYNYNDDVVCVSSITFETNKATYGPFGGISSKPYHDSFVFDYRLGSGDSINGFHGTVNRDGFIGIYLQPQPHPAASPLHVKLESDDPHSE</sequence>
<evidence type="ECO:0000256" key="1">
    <source>
        <dbReference type="ARBA" id="ARBA00006568"/>
    </source>
</evidence>
<dbReference type="PROSITE" id="PS51752">
    <property type="entry name" value="JACALIN_LECTIN"/>
    <property type="match status" value="1"/>
</dbReference>
<dbReference type="PANTHER" id="PTHR47293">
    <property type="entry name" value="JACALIN-RELATED LECTIN 3"/>
    <property type="match status" value="1"/>
</dbReference>
<evidence type="ECO:0000256" key="2">
    <source>
        <dbReference type="ARBA" id="ARBA00022734"/>
    </source>
</evidence>
<dbReference type="SMART" id="SM00915">
    <property type="entry name" value="Jacalin"/>
    <property type="match status" value="1"/>
</dbReference>
<accession>A0A328DBD1</accession>
<dbReference type="InterPro" id="IPR001229">
    <property type="entry name" value="Jacalin-like_lectin_dom"/>
</dbReference>
<gene>
    <name evidence="4" type="ORF">DM860_009857</name>
</gene>
<reference evidence="4 5" key="1">
    <citation type="submission" date="2018-06" db="EMBL/GenBank/DDBJ databases">
        <title>The Genome of Cuscuta australis (Dodder) Provides Insight into the Evolution of Plant Parasitism.</title>
        <authorList>
            <person name="Liu H."/>
        </authorList>
    </citation>
    <scope>NUCLEOTIDE SEQUENCE [LARGE SCALE GENOMIC DNA]</scope>
    <source>
        <strain evidence="5">cv. Yunnan</strain>
        <tissue evidence="4">Vines</tissue>
    </source>
</reference>
<evidence type="ECO:0000259" key="3">
    <source>
        <dbReference type="PROSITE" id="PS51752"/>
    </source>
</evidence>
<dbReference type="InterPro" id="IPR036404">
    <property type="entry name" value="Jacalin-like_lectin_dom_sf"/>
</dbReference>
<dbReference type="AlphaFoldDB" id="A0A328DBD1"/>
<dbReference type="Proteomes" id="UP000249390">
    <property type="component" value="Unassembled WGS sequence"/>
</dbReference>
<comment type="caution">
    <text evidence="4">The sequence shown here is derived from an EMBL/GenBank/DDBJ whole genome shotgun (WGS) entry which is preliminary data.</text>
</comment>
<feature type="domain" description="Jacalin-type lectin" evidence="3">
    <location>
        <begin position="1"/>
        <end position="140"/>
    </location>
</feature>
<comment type="similarity">
    <text evidence="1">Belongs to the jacalin lectin family.</text>
</comment>
<evidence type="ECO:0000313" key="5">
    <source>
        <dbReference type="Proteomes" id="UP000249390"/>
    </source>
</evidence>
<evidence type="ECO:0000313" key="4">
    <source>
        <dbReference type="EMBL" id="RAL43075.1"/>
    </source>
</evidence>
<name>A0A328DBD1_9ASTE</name>
<dbReference type="EMBL" id="NQVE01000161">
    <property type="protein sequence ID" value="RAL43075.1"/>
    <property type="molecule type" value="Genomic_DNA"/>
</dbReference>
<dbReference type="Pfam" id="PF01419">
    <property type="entry name" value="Jacalin"/>
    <property type="match status" value="1"/>
</dbReference>